<feature type="compositionally biased region" description="Basic residues" evidence="2">
    <location>
        <begin position="1"/>
        <end position="18"/>
    </location>
</feature>
<evidence type="ECO:0000313" key="5">
    <source>
        <dbReference type="Proteomes" id="UP000316852"/>
    </source>
</evidence>
<evidence type="ECO:0000256" key="1">
    <source>
        <dbReference type="ARBA" id="ARBA00023211"/>
    </source>
</evidence>
<gene>
    <name evidence="4" type="ORF">E6K76_00715</name>
</gene>
<dbReference type="GO" id="GO:0009098">
    <property type="term" value="P:L-leucine biosynthetic process"/>
    <property type="evidence" value="ECO:0007669"/>
    <property type="project" value="TreeGrafter"/>
</dbReference>
<evidence type="ECO:0000313" key="4">
    <source>
        <dbReference type="EMBL" id="TMQ60771.1"/>
    </source>
</evidence>
<dbReference type="Proteomes" id="UP000316852">
    <property type="component" value="Unassembled WGS sequence"/>
</dbReference>
<protein>
    <submittedName>
        <fullName evidence="4">2-isopropylmalate synthase</fullName>
    </submittedName>
</protein>
<dbReference type="PANTHER" id="PTHR10277:SF9">
    <property type="entry name" value="2-ISOPROPYLMALATE SYNTHASE 1, CHLOROPLASTIC-RELATED"/>
    <property type="match status" value="1"/>
</dbReference>
<comment type="caution">
    <text evidence="4">The sequence shown here is derived from an EMBL/GenBank/DDBJ whole genome shotgun (WGS) entry which is preliminary data.</text>
</comment>
<sequence>MGRGHSLHWRRPGHRRGPRIASVSHPSERDLIYDWNVGDGVPGRPPRRVQVVDETLRDGLQSPSVTDPPIADKIRALHLQARIGVHGNDIGLPGAGPRAREATFHLAKEIVSAKLAIEPYCAARTLKADIDPIIEITQKTGLRIEAATFIGSSPIRQYAEDWDLERMLRHTEEAVTYSVRNGVPVMYVTEDTTRARPEILRRLYITAIECGARRVCVSDTVGHATPEGAARVVRFMREVVDGTGEKVGVDWHGHRDRDLAVANALAALSAGADRVHGTILGIGERVGNAPLDLILVNLKLLGWLDSDLTALPEYCDLVSRACRVPLPYNYPALGRDAFRTATGVHAAAVIKARKKGDAWLADRVYSSVPADWLGLKQQIDVGPMCGESNVICWLVEHGEEAEPKLVEHIFKLAKQREAVFEDGELLDLVRAFKKARAGARIG</sequence>
<dbReference type="InterPro" id="IPR050073">
    <property type="entry name" value="2-IPM_HCS-like"/>
</dbReference>
<proteinExistence type="predicted"/>
<organism evidence="4 5">
    <name type="scientific">Eiseniibacteriota bacterium</name>
    <dbReference type="NCBI Taxonomy" id="2212470"/>
    <lineage>
        <taxon>Bacteria</taxon>
        <taxon>Candidatus Eiseniibacteriota</taxon>
    </lineage>
</organism>
<reference evidence="4 5" key="1">
    <citation type="journal article" date="2019" name="Nat. Microbiol.">
        <title>Mediterranean grassland soil C-N compound turnover is dependent on rainfall and depth, and is mediated by genomically divergent microorganisms.</title>
        <authorList>
            <person name="Diamond S."/>
            <person name="Andeer P.F."/>
            <person name="Li Z."/>
            <person name="Crits-Christoph A."/>
            <person name="Burstein D."/>
            <person name="Anantharaman K."/>
            <person name="Lane K.R."/>
            <person name="Thomas B.C."/>
            <person name="Pan C."/>
            <person name="Northen T.R."/>
            <person name="Banfield J.F."/>
        </authorList>
    </citation>
    <scope>NUCLEOTIDE SEQUENCE [LARGE SCALE GENOMIC DNA]</scope>
    <source>
        <strain evidence="4">WS_6</strain>
    </source>
</reference>
<dbReference type="AlphaFoldDB" id="A0A538TAV3"/>
<accession>A0A538TAV3</accession>
<dbReference type="PANTHER" id="PTHR10277">
    <property type="entry name" value="HOMOCITRATE SYNTHASE-RELATED"/>
    <property type="match status" value="1"/>
</dbReference>
<keyword evidence="1" id="KW-0464">Manganese</keyword>
<dbReference type="InterPro" id="IPR000891">
    <property type="entry name" value="PYR_CT"/>
</dbReference>
<evidence type="ECO:0000259" key="3">
    <source>
        <dbReference type="PROSITE" id="PS50991"/>
    </source>
</evidence>
<dbReference type="Gene3D" id="3.20.20.70">
    <property type="entry name" value="Aldolase class I"/>
    <property type="match status" value="1"/>
</dbReference>
<name>A0A538TAV3_UNCEI</name>
<dbReference type="Pfam" id="PF00682">
    <property type="entry name" value="HMGL-like"/>
    <property type="match status" value="1"/>
</dbReference>
<feature type="region of interest" description="Disordered" evidence="2">
    <location>
        <begin position="1"/>
        <end position="23"/>
    </location>
</feature>
<dbReference type="GO" id="GO:0003852">
    <property type="term" value="F:2-isopropylmalate synthase activity"/>
    <property type="evidence" value="ECO:0007669"/>
    <property type="project" value="TreeGrafter"/>
</dbReference>
<feature type="domain" description="Pyruvate carboxyltransferase" evidence="3">
    <location>
        <begin position="49"/>
        <end position="314"/>
    </location>
</feature>
<dbReference type="EMBL" id="VBOW01000011">
    <property type="protein sequence ID" value="TMQ60771.1"/>
    <property type="molecule type" value="Genomic_DNA"/>
</dbReference>
<evidence type="ECO:0000256" key="2">
    <source>
        <dbReference type="SAM" id="MobiDB-lite"/>
    </source>
</evidence>
<dbReference type="SUPFAM" id="SSF51569">
    <property type="entry name" value="Aldolase"/>
    <property type="match status" value="1"/>
</dbReference>
<dbReference type="PROSITE" id="PS50991">
    <property type="entry name" value="PYR_CT"/>
    <property type="match status" value="1"/>
</dbReference>
<dbReference type="InterPro" id="IPR013785">
    <property type="entry name" value="Aldolase_TIM"/>
</dbReference>